<dbReference type="InterPro" id="IPR038404">
    <property type="entry name" value="TRAP_DctP_sf"/>
</dbReference>
<dbReference type="Pfam" id="PF03480">
    <property type="entry name" value="DctP"/>
    <property type="match status" value="1"/>
</dbReference>
<dbReference type="PIRSF" id="PIRSF006470">
    <property type="entry name" value="DctB"/>
    <property type="match status" value="1"/>
</dbReference>
<sequence>MNPKGYFQVFLLIFSLHLAGCQADRDKKPEYTLRFGHLANREHGWHKASLKFAEEVKRRSNGRVEVIVYPNEQLGKEMDVLTGLLVGSADIMITGESLQSWSLPKSILCATPFAIRDSDHLKKVAGGPLGKEIEQHILDVAGFRPIAWFERGARNLTANRPIRHPDELQGMILRVPAVSLYVDTWSALGAKPTPMAFSEVFTALQQSTIHGQENPFALIKDAGLYEVQKYCMLTEHVKSWAYVVMSNKKYEMLPPDLQQVIDVSAGIMQEYEHELFLVQEKKDYQFLLDQGMEFIEVDKKAFREAATKAVMQAFNEEQIDLLRRIQEVP</sequence>
<dbReference type="Gene3D" id="3.40.190.170">
    <property type="entry name" value="Bacterial extracellular solute-binding protein, family 7"/>
    <property type="match status" value="1"/>
</dbReference>
<proteinExistence type="inferred from homology"/>
<keyword evidence="4" id="KW-0732">Signal</keyword>
<keyword evidence="3" id="KW-0813">Transport</keyword>
<evidence type="ECO:0000256" key="1">
    <source>
        <dbReference type="ARBA" id="ARBA00004196"/>
    </source>
</evidence>
<dbReference type="InterPro" id="IPR018389">
    <property type="entry name" value="DctP_fam"/>
</dbReference>
<dbReference type="CDD" id="cd13603">
    <property type="entry name" value="PBP2_TRAP_Siap_TeaA_like"/>
    <property type="match status" value="1"/>
</dbReference>
<dbReference type="PANTHER" id="PTHR33376:SF4">
    <property type="entry name" value="SIALIC ACID-BINDING PERIPLASMIC PROTEIN SIAP"/>
    <property type="match status" value="1"/>
</dbReference>
<dbReference type="Proteomes" id="UP001236663">
    <property type="component" value="Unassembled WGS sequence"/>
</dbReference>
<evidence type="ECO:0000256" key="2">
    <source>
        <dbReference type="ARBA" id="ARBA00009023"/>
    </source>
</evidence>
<dbReference type="NCBIfam" id="TIGR00787">
    <property type="entry name" value="dctP"/>
    <property type="match status" value="1"/>
</dbReference>
<evidence type="ECO:0000313" key="6">
    <source>
        <dbReference type="Proteomes" id="UP001236663"/>
    </source>
</evidence>
<dbReference type="RefSeq" id="WP_163384215.1">
    <property type="nucleotide sequence ID" value="NZ_JAUFQS010000007.1"/>
</dbReference>
<evidence type="ECO:0000256" key="4">
    <source>
        <dbReference type="ARBA" id="ARBA00022729"/>
    </source>
</evidence>
<accession>A0ABT8C4P3</accession>
<organism evidence="5 6">
    <name type="scientific">Cyclobacterium jeungdonense</name>
    <dbReference type="NCBI Taxonomy" id="708087"/>
    <lineage>
        <taxon>Bacteria</taxon>
        <taxon>Pseudomonadati</taxon>
        <taxon>Bacteroidota</taxon>
        <taxon>Cytophagia</taxon>
        <taxon>Cytophagales</taxon>
        <taxon>Cyclobacteriaceae</taxon>
        <taxon>Cyclobacterium</taxon>
    </lineage>
</organism>
<keyword evidence="6" id="KW-1185">Reference proteome</keyword>
<dbReference type="NCBIfam" id="NF037995">
    <property type="entry name" value="TRAP_S1"/>
    <property type="match status" value="1"/>
</dbReference>
<dbReference type="EMBL" id="JAUFQS010000007">
    <property type="protein sequence ID" value="MDN3687758.1"/>
    <property type="molecule type" value="Genomic_DNA"/>
</dbReference>
<name>A0ABT8C4P3_9BACT</name>
<gene>
    <name evidence="5" type="ORF">QWZ15_07955</name>
</gene>
<evidence type="ECO:0000256" key="3">
    <source>
        <dbReference type="ARBA" id="ARBA00022448"/>
    </source>
</evidence>
<protein>
    <submittedName>
        <fullName evidence="5">TRAP transporter substrate-binding protein</fullName>
    </submittedName>
</protein>
<reference evidence="6" key="1">
    <citation type="journal article" date="2019" name="Int. J. Syst. Evol. Microbiol.">
        <title>The Global Catalogue of Microorganisms (GCM) 10K type strain sequencing project: providing services to taxonomists for standard genome sequencing and annotation.</title>
        <authorList>
            <consortium name="The Broad Institute Genomics Platform"/>
            <consortium name="The Broad Institute Genome Sequencing Center for Infectious Disease"/>
            <person name="Wu L."/>
            <person name="Ma J."/>
        </authorList>
    </citation>
    <scope>NUCLEOTIDE SEQUENCE [LARGE SCALE GENOMIC DNA]</scope>
    <source>
        <strain evidence="6">CECT 7706</strain>
    </source>
</reference>
<dbReference type="InterPro" id="IPR004682">
    <property type="entry name" value="TRAP_DctP"/>
</dbReference>
<comment type="caution">
    <text evidence="5">The sequence shown here is derived from an EMBL/GenBank/DDBJ whole genome shotgun (WGS) entry which is preliminary data.</text>
</comment>
<comment type="similarity">
    <text evidence="2">Belongs to the bacterial solute-binding protein 7 family.</text>
</comment>
<evidence type="ECO:0000313" key="5">
    <source>
        <dbReference type="EMBL" id="MDN3687758.1"/>
    </source>
</evidence>
<dbReference type="PANTHER" id="PTHR33376">
    <property type="match status" value="1"/>
</dbReference>
<comment type="subcellular location">
    <subcellularLocation>
        <location evidence="1">Cell envelope</location>
    </subcellularLocation>
</comment>